<dbReference type="AlphaFoldDB" id="A0A401PS32"/>
<gene>
    <name evidence="1" type="ORF">scyTo_0020959</name>
</gene>
<comment type="caution">
    <text evidence="1">The sequence shown here is derived from an EMBL/GenBank/DDBJ whole genome shotgun (WGS) entry which is preliminary data.</text>
</comment>
<organism evidence="1 2">
    <name type="scientific">Scyliorhinus torazame</name>
    <name type="common">Cloudy catshark</name>
    <name type="synonym">Catulus torazame</name>
    <dbReference type="NCBI Taxonomy" id="75743"/>
    <lineage>
        <taxon>Eukaryota</taxon>
        <taxon>Metazoa</taxon>
        <taxon>Chordata</taxon>
        <taxon>Craniata</taxon>
        <taxon>Vertebrata</taxon>
        <taxon>Chondrichthyes</taxon>
        <taxon>Elasmobranchii</taxon>
        <taxon>Galeomorphii</taxon>
        <taxon>Galeoidea</taxon>
        <taxon>Carcharhiniformes</taxon>
        <taxon>Scyliorhinidae</taxon>
        <taxon>Scyliorhinus</taxon>
    </lineage>
</organism>
<dbReference type="Proteomes" id="UP000288216">
    <property type="component" value="Unassembled WGS sequence"/>
</dbReference>
<evidence type="ECO:0000313" key="2">
    <source>
        <dbReference type="Proteomes" id="UP000288216"/>
    </source>
</evidence>
<dbReference type="EMBL" id="BFAA01017743">
    <property type="protein sequence ID" value="GCB75907.1"/>
    <property type="molecule type" value="Genomic_DNA"/>
</dbReference>
<evidence type="ECO:0000313" key="1">
    <source>
        <dbReference type="EMBL" id="GCB75907.1"/>
    </source>
</evidence>
<protein>
    <submittedName>
        <fullName evidence="1">Uncharacterized protein</fullName>
    </submittedName>
</protein>
<proteinExistence type="predicted"/>
<sequence length="74" mass="8124">MTGFRSMQIFLPFTKPLCIISRAPPAAEFSFTSVTLQFGSGLNSQLAKELSWVGDWNLGKGKTLLTSRNKQGSE</sequence>
<keyword evidence="2" id="KW-1185">Reference proteome</keyword>
<name>A0A401PS32_SCYTO</name>
<accession>A0A401PS32</accession>
<reference evidence="1 2" key="1">
    <citation type="journal article" date="2018" name="Nat. Ecol. Evol.">
        <title>Shark genomes provide insights into elasmobranch evolution and the origin of vertebrates.</title>
        <authorList>
            <person name="Hara Y"/>
            <person name="Yamaguchi K"/>
            <person name="Onimaru K"/>
            <person name="Kadota M"/>
            <person name="Koyanagi M"/>
            <person name="Keeley SD"/>
            <person name="Tatsumi K"/>
            <person name="Tanaka K"/>
            <person name="Motone F"/>
            <person name="Kageyama Y"/>
            <person name="Nozu R"/>
            <person name="Adachi N"/>
            <person name="Nishimura O"/>
            <person name="Nakagawa R"/>
            <person name="Tanegashima C"/>
            <person name="Kiyatake I"/>
            <person name="Matsumoto R"/>
            <person name="Murakumo K"/>
            <person name="Nishida K"/>
            <person name="Terakita A"/>
            <person name="Kuratani S"/>
            <person name="Sato K"/>
            <person name="Hyodo S Kuraku.S."/>
        </authorList>
    </citation>
    <scope>NUCLEOTIDE SEQUENCE [LARGE SCALE GENOMIC DNA]</scope>
</reference>